<keyword evidence="3 6" id="KW-1133">Transmembrane helix</keyword>
<name>A0A8H3G0I4_9LECA</name>
<dbReference type="Pfam" id="PF03619">
    <property type="entry name" value="Solute_trans_a"/>
    <property type="match status" value="1"/>
</dbReference>
<comment type="subcellular location">
    <subcellularLocation>
        <location evidence="1">Membrane</location>
        <topology evidence="1">Multi-pass membrane protein</topology>
    </subcellularLocation>
</comment>
<comment type="caution">
    <text evidence="7">The sequence shown here is derived from an EMBL/GenBank/DDBJ whole genome shotgun (WGS) entry which is preliminary data.</text>
</comment>
<feature type="transmembrane region" description="Helical" evidence="6">
    <location>
        <begin position="151"/>
        <end position="171"/>
    </location>
</feature>
<evidence type="ECO:0000256" key="5">
    <source>
        <dbReference type="SAM" id="MobiDB-lite"/>
    </source>
</evidence>
<evidence type="ECO:0000313" key="7">
    <source>
        <dbReference type="EMBL" id="CAF9930973.1"/>
    </source>
</evidence>
<feature type="transmembrane region" description="Helical" evidence="6">
    <location>
        <begin position="79"/>
        <end position="102"/>
    </location>
</feature>
<sequence length="366" mass="39629">MGLFDSSSSSSSNTCPSISTGPQYGADHIVGGSLTFHDLTIVPCGAFTAATFSLLRRPAFAPCNPFQQSRSADPVRATILRIVALVPAFALVYFLAGFVHSAAVLSPAVGGRRTWIFVFQYIPISFIVAVATDITQATGTYCVNGHGVHFAHIWLTIIHTISVMFAFLRLLQFYRRLRTELKEHGVMRKLFAIKGIVFLSTLQTFLFAILSSTGAVKPGATLSYNDFYFGIPSILICGEMVLFSLFNFYAYGVKPYTLSSSGSGIESQSSKGGAHYCGGFLGIEALLAAMNPMEIARGLVLAVRYLVSSPQPQGYDNLPLRQSGTAGSPPPCMPQASNDARDQQGRAYSLNPVEYGRVDRYTPLPR</sequence>
<evidence type="ECO:0000313" key="8">
    <source>
        <dbReference type="Proteomes" id="UP000664203"/>
    </source>
</evidence>
<dbReference type="Proteomes" id="UP000664203">
    <property type="component" value="Unassembled WGS sequence"/>
</dbReference>
<feature type="transmembrane region" description="Helical" evidence="6">
    <location>
        <begin position="191"/>
        <end position="215"/>
    </location>
</feature>
<feature type="region of interest" description="Disordered" evidence="5">
    <location>
        <begin position="316"/>
        <end position="366"/>
    </location>
</feature>
<accession>A0A8H3G0I4</accession>
<keyword evidence="2 6" id="KW-0812">Transmembrane</keyword>
<feature type="transmembrane region" description="Helical" evidence="6">
    <location>
        <begin position="114"/>
        <end position="131"/>
    </location>
</feature>
<dbReference type="EMBL" id="CAJPDR010000297">
    <property type="protein sequence ID" value="CAF9930973.1"/>
    <property type="molecule type" value="Genomic_DNA"/>
</dbReference>
<keyword evidence="4 6" id="KW-0472">Membrane</keyword>
<dbReference type="SMART" id="SM01417">
    <property type="entry name" value="Solute_trans_a"/>
    <property type="match status" value="1"/>
</dbReference>
<evidence type="ECO:0000256" key="3">
    <source>
        <dbReference type="ARBA" id="ARBA00022989"/>
    </source>
</evidence>
<dbReference type="PANTHER" id="PTHR23423">
    <property type="entry name" value="ORGANIC SOLUTE TRANSPORTER-RELATED"/>
    <property type="match status" value="1"/>
</dbReference>
<keyword evidence="8" id="KW-1185">Reference proteome</keyword>
<evidence type="ECO:0000256" key="2">
    <source>
        <dbReference type="ARBA" id="ARBA00022692"/>
    </source>
</evidence>
<evidence type="ECO:0000256" key="6">
    <source>
        <dbReference type="SAM" id="Phobius"/>
    </source>
</evidence>
<protein>
    <submittedName>
        <fullName evidence="7">Uncharacterized protein</fullName>
    </submittedName>
</protein>
<proteinExistence type="predicted"/>
<feature type="transmembrane region" description="Helical" evidence="6">
    <location>
        <begin position="227"/>
        <end position="251"/>
    </location>
</feature>
<evidence type="ECO:0000256" key="4">
    <source>
        <dbReference type="ARBA" id="ARBA00023136"/>
    </source>
</evidence>
<feature type="compositionally biased region" description="Polar residues" evidence="5">
    <location>
        <begin position="316"/>
        <end position="326"/>
    </location>
</feature>
<evidence type="ECO:0000256" key="1">
    <source>
        <dbReference type="ARBA" id="ARBA00004141"/>
    </source>
</evidence>
<dbReference type="InterPro" id="IPR005178">
    <property type="entry name" value="Ostalpha/TMEM184C"/>
</dbReference>
<reference evidence="7" key="1">
    <citation type="submission" date="2021-03" db="EMBL/GenBank/DDBJ databases">
        <authorList>
            <person name="Tagirdzhanova G."/>
        </authorList>
    </citation>
    <scope>NUCLEOTIDE SEQUENCE</scope>
</reference>
<gene>
    <name evidence="7" type="ORF">ALECFALPRED_004770</name>
</gene>
<organism evidence="7 8">
    <name type="scientific">Alectoria fallacina</name>
    <dbReference type="NCBI Taxonomy" id="1903189"/>
    <lineage>
        <taxon>Eukaryota</taxon>
        <taxon>Fungi</taxon>
        <taxon>Dikarya</taxon>
        <taxon>Ascomycota</taxon>
        <taxon>Pezizomycotina</taxon>
        <taxon>Lecanoromycetes</taxon>
        <taxon>OSLEUM clade</taxon>
        <taxon>Lecanoromycetidae</taxon>
        <taxon>Lecanorales</taxon>
        <taxon>Lecanorineae</taxon>
        <taxon>Parmeliaceae</taxon>
        <taxon>Alectoria</taxon>
    </lineage>
</organism>
<dbReference type="GO" id="GO:0016020">
    <property type="term" value="C:membrane"/>
    <property type="evidence" value="ECO:0007669"/>
    <property type="project" value="UniProtKB-SubCell"/>
</dbReference>
<dbReference type="OrthoDB" id="5348404at2759"/>
<dbReference type="AlphaFoldDB" id="A0A8H3G0I4"/>